<evidence type="ECO:0000256" key="1">
    <source>
        <dbReference type="ARBA" id="ARBA00023015"/>
    </source>
</evidence>
<dbReference type="InterPro" id="IPR050109">
    <property type="entry name" value="HTH-type_TetR-like_transc_reg"/>
</dbReference>
<keyword evidence="7" id="KW-1185">Reference proteome</keyword>
<keyword evidence="1" id="KW-0805">Transcription regulation</keyword>
<dbReference type="AlphaFoldDB" id="A0A7H2BBX1"/>
<dbReference type="Pfam" id="PF00440">
    <property type="entry name" value="TetR_N"/>
    <property type="match status" value="1"/>
</dbReference>
<sequence length="228" mass="25706">MTKASPRKTSQEKPLRKDAASNRVLIVEAAKRVFSEHGFSATLHDVAKEAGVGVGTVYRRFANKQELMQEIYEEQIEELLGILHTALAFENSWECLVHYLENATRIQVRDRGMAQIISGQDMSSEVFASSKNRIAPLVNQVIERGIQDGVVRADAQGTDLIFIQVGLINIARLVGSNRAEHKPDTSELYRRYLWLALESLRKHRPTDLPLPVPALTTEETHLIFSHHD</sequence>
<dbReference type="PROSITE" id="PS50977">
    <property type="entry name" value="HTH_TETR_2"/>
    <property type="match status" value="1"/>
</dbReference>
<evidence type="ECO:0000259" key="5">
    <source>
        <dbReference type="PROSITE" id="PS50977"/>
    </source>
</evidence>
<dbReference type="InterPro" id="IPR001647">
    <property type="entry name" value="HTH_TetR"/>
</dbReference>
<dbReference type="EMBL" id="CP061539">
    <property type="protein sequence ID" value="QNV37167.1"/>
    <property type="molecule type" value="Genomic_DNA"/>
</dbReference>
<dbReference type="InterPro" id="IPR009057">
    <property type="entry name" value="Homeodomain-like_sf"/>
</dbReference>
<dbReference type="GeneID" id="96624158"/>
<dbReference type="PANTHER" id="PTHR30055:SF234">
    <property type="entry name" value="HTH-TYPE TRANSCRIPTIONAL REGULATOR BETI"/>
    <property type="match status" value="1"/>
</dbReference>
<gene>
    <name evidence="6" type="ORF">IDM49_07885</name>
</gene>
<dbReference type="SUPFAM" id="SSF46689">
    <property type="entry name" value="Homeodomain-like"/>
    <property type="match status" value="1"/>
</dbReference>
<evidence type="ECO:0000256" key="4">
    <source>
        <dbReference type="PROSITE-ProRule" id="PRU00335"/>
    </source>
</evidence>
<feature type="DNA-binding region" description="H-T-H motif" evidence="4">
    <location>
        <begin position="42"/>
        <end position="61"/>
    </location>
</feature>
<dbReference type="SUPFAM" id="SSF48498">
    <property type="entry name" value="Tetracyclin repressor-like, C-terminal domain"/>
    <property type="match status" value="1"/>
</dbReference>
<feature type="domain" description="HTH tetR-type" evidence="5">
    <location>
        <begin position="20"/>
        <end position="79"/>
    </location>
</feature>
<dbReference type="RefSeq" id="WP_190724110.1">
    <property type="nucleotide sequence ID" value="NZ_CP061539.1"/>
</dbReference>
<dbReference type="PRINTS" id="PR00455">
    <property type="entry name" value="HTHTETR"/>
</dbReference>
<proteinExistence type="predicted"/>
<dbReference type="GO" id="GO:0003700">
    <property type="term" value="F:DNA-binding transcription factor activity"/>
    <property type="evidence" value="ECO:0007669"/>
    <property type="project" value="TreeGrafter"/>
</dbReference>
<dbReference type="Gene3D" id="1.10.357.10">
    <property type="entry name" value="Tetracycline Repressor, domain 2"/>
    <property type="match status" value="1"/>
</dbReference>
<dbReference type="InterPro" id="IPR036271">
    <property type="entry name" value="Tet_transcr_reg_TetR-rel_C_sf"/>
</dbReference>
<keyword evidence="3" id="KW-0804">Transcription</keyword>
<dbReference type="GO" id="GO:0000976">
    <property type="term" value="F:transcription cis-regulatory region binding"/>
    <property type="evidence" value="ECO:0007669"/>
    <property type="project" value="TreeGrafter"/>
</dbReference>
<dbReference type="KEGG" id="rter:IDM49_07885"/>
<evidence type="ECO:0000313" key="7">
    <source>
        <dbReference type="Proteomes" id="UP000516404"/>
    </source>
</evidence>
<accession>A0A7H2BBX1</accession>
<reference evidence="6 7" key="1">
    <citation type="submission" date="2020-09" db="EMBL/GenBank/DDBJ databases">
        <title>Investigation of environmental microbes.</title>
        <authorList>
            <person name="Ou Y."/>
            <person name="Kang Q."/>
        </authorList>
    </citation>
    <scope>NUCLEOTIDE SEQUENCE [LARGE SCALE GENOMIC DNA]</scope>
    <source>
        <strain evidence="6 7">KJZ-14</strain>
    </source>
</reference>
<name>A0A7H2BBX1_9MICC</name>
<organism evidence="6 7">
    <name type="scientific">Rothia terrae</name>
    <dbReference type="NCBI Taxonomy" id="396015"/>
    <lineage>
        <taxon>Bacteria</taxon>
        <taxon>Bacillati</taxon>
        <taxon>Actinomycetota</taxon>
        <taxon>Actinomycetes</taxon>
        <taxon>Micrococcales</taxon>
        <taxon>Micrococcaceae</taxon>
        <taxon>Rothia</taxon>
    </lineage>
</organism>
<evidence type="ECO:0000256" key="3">
    <source>
        <dbReference type="ARBA" id="ARBA00023163"/>
    </source>
</evidence>
<evidence type="ECO:0000256" key="2">
    <source>
        <dbReference type="ARBA" id="ARBA00023125"/>
    </source>
</evidence>
<dbReference type="InterPro" id="IPR023772">
    <property type="entry name" value="DNA-bd_HTH_TetR-type_CS"/>
</dbReference>
<dbReference type="PANTHER" id="PTHR30055">
    <property type="entry name" value="HTH-TYPE TRANSCRIPTIONAL REGULATOR RUTR"/>
    <property type="match status" value="1"/>
</dbReference>
<keyword evidence="2 4" id="KW-0238">DNA-binding</keyword>
<evidence type="ECO:0000313" key="6">
    <source>
        <dbReference type="EMBL" id="QNV37167.1"/>
    </source>
</evidence>
<dbReference type="Proteomes" id="UP000516404">
    <property type="component" value="Chromosome"/>
</dbReference>
<protein>
    <submittedName>
        <fullName evidence="6">Helix-turn-helix transcriptional regulator</fullName>
    </submittedName>
</protein>
<dbReference type="PROSITE" id="PS01081">
    <property type="entry name" value="HTH_TETR_1"/>
    <property type="match status" value="1"/>
</dbReference>